<keyword evidence="2" id="KW-0472">Membrane</keyword>
<evidence type="ECO:0008006" key="5">
    <source>
        <dbReference type="Google" id="ProtNLM"/>
    </source>
</evidence>
<evidence type="ECO:0000256" key="1">
    <source>
        <dbReference type="SAM" id="MobiDB-lite"/>
    </source>
</evidence>
<protein>
    <recommendedName>
        <fullName evidence="5">MARVEL domain-containing protein</fullName>
    </recommendedName>
</protein>
<dbReference type="AlphaFoldDB" id="A0A9P7STD8"/>
<gene>
    <name evidence="3" type="ORF">E4U43_006757</name>
</gene>
<dbReference type="PANTHER" id="PTHR37451">
    <property type="entry name" value="MARVEL DOMAIN"/>
    <property type="match status" value="1"/>
</dbReference>
<organism evidence="3 4">
    <name type="scientific">Claviceps pusilla</name>
    <dbReference type="NCBI Taxonomy" id="123648"/>
    <lineage>
        <taxon>Eukaryota</taxon>
        <taxon>Fungi</taxon>
        <taxon>Dikarya</taxon>
        <taxon>Ascomycota</taxon>
        <taxon>Pezizomycotina</taxon>
        <taxon>Sordariomycetes</taxon>
        <taxon>Hypocreomycetidae</taxon>
        <taxon>Hypocreales</taxon>
        <taxon>Clavicipitaceae</taxon>
        <taxon>Claviceps</taxon>
    </lineage>
</organism>
<comment type="caution">
    <text evidence="3">The sequence shown here is derived from an EMBL/GenBank/DDBJ whole genome shotgun (WGS) entry which is preliminary data.</text>
</comment>
<feature type="transmembrane region" description="Helical" evidence="2">
    <location>
        <begin position="94"/>
        <end position="122"/>
    </location>
</feature>
<dbReference type="EMBL" id="SRPW01004789">
    <property type="protein sequence ID" value="KAG5980290.1"/>
    <property type="molecule type" value="Genomic_DNA"/>
</dbReference>
<dbReference type="OrthoDB" id="5241662at2759"/>
<feature type="region of interest" description="Disordered" evidence="1">
    <location>
        <begin position="130"/>
        <end position="284"/>
    </location>
</feature>
<feature type="compositionally biased region" description="Pro residues" evidence="1">
    <location>
        <begin position="189"/>
        <end position="211"/>
    </location>
</feature>
<keyword evidence="4" id="KW-1185">Reference proteome</keyword>
<evidence type="ECO:0000256" key="2">
    <source>
        <dbReference type="SAM" id="Phobius"/>
    </source>
</evidence>
<sequence length="284" mass="31578">SIFTWIIVFYALTTEKISAWHQAYHIVAVLSLEAFLVILWLATFAASAARRATFKVPVQVSGCYDDGGLINSKTCARKRALVEKRDILFKSGQAMFSAMAGVGALVWLLFIVTFVYTLVMFLRGRKQGRFPIGSTGSGSHTPPSQDTSVMMMQQQQQQQQQQPQPQPEPKKNHDHHQPVSPQVTGDYQQPPPNGYPSPYQPHSPYQPPPQNQGPYQAYHGQYPQSTPGQYPSEPSTGFQHHVYPTGSELSGTSTYQQQQHDSSTFNTSSPSSPPQELANSSQYM</sequence>
<feature type="compositionally biased region" description="Low complexity" evidence="1">
    <location>
        <begin position="133"/>
        <end position="163"/>
    </location>
</feature>
<proteinExistence type="predicted"/>
<feature type="compositionally biased region" description="Polar residues" evidence="1">
    <location>
        <begin position="247"/>
        <end position="261"/>
    </location>
</feature>
<reference evidence="3" key="1">
    <citation type="journal article" date="2020" name="bioRxiv">
        <title>Whole genome comparisons of ergot fungi reveals the divergence and evolution of species within the genus Claviceps are the result of varying mechanisms driving genome evolution and host range expansion.</title>
        <authorList>
            <person name="Wyka S.A."/>
            <person name="Mondo S.J."/>
            <person name="Liu M."/>
            <person name="Dettman J."/>
            <person name="Nalam V."/>
            <person name="Broders K.D."/>
        </authorList>
    </citation>
    <scope>NUCLEOTIDE SEQUENCE</scope>
    <source>
        <strain evidence="3">CCC 602</strain>
    </source>
</reference>
<evidence type="ECO:0000313" key="3">
    <source>
        <dbReference type="EMBL" id="KAG5980290.1"/>
    </source>
</evidence>
<feature type="compositionally biased region" description="Polar residues" evidence="1">
    <location>
        <begin position="222"/>
        <end position="238"/>
    </location>
</feature>
<dbReference type="PANTHER" id="PTHR37451:SF4">
    <property type="entry name" value="MARVEL DOMAIN-CONTAINING PROTEIN"/>
    <property type="match status" value="1"/>
</dbReference>
<evidence type="ECO:0000313" key="4">
    <source>
        <dbReference type="Proteomes" id="UP000748025"/>
    </source>
</evidence>
<keyword evidence="2" id="KW-0812">Transmembrane</keyword>
<name>A0A9P7STD8_9HYPO</name>
<feature type="non-terminal residue" evidence="3">
    <location>
        <position position="284"/>
    </location>
</feature>
<feature type="transmembrane region" description="Helical" evidence="2">
    <location>
        <begin position="23"/>
        <end position="46"/>
    </location>
</feature>
<feature type="compositionally biased region" description="Basic and acidic residues" evidence="1">
    <location>
        <begin position="168"/>
        <end position="177"/>
    </location>
</feature>
<dbReference type="Proteomes" id="UP000748025">
    <property type="component" value="Unassembled WGS sequence"/>
</dbReference>
<accession>A0A9P7STD8</accession>
<keyword evidence="2" id="KW-1133">Transmembrane helix</keyword>